<dbReference type="GO" id="GO:0045893">
    <property type="term" value="P:positive regulation of DNA-templated transcription"/>
    <property type="evidence" value="ECO:0007669"/>
    <property type="project" value="InterPro"/>
</dbReference>
<dbReference type="InterPro" id="IPR009986">
    <property type="entry name" value="Tscrpt_reg_Crl"/>
</dbReference>
<keyword evidence="2" id="KW-0805">Transcription regulation</keyword>
<dbReference type="EMBL" id="FSSB01000007">
    <property type="protein sequence ID" value="SIO93108.1"/>
    <property type="molecule type" value="Genomic_DNA"/>
</dbReference>
<reference evidence="6 7" key="1">
    <citation type="submission" date="2016-12" db="EMBL/GenBank/DDBJ databases">
        <authorList>
            <person name="Song W.-J."/>
            <person name="Kurnit D.M."/>
        </authorList>
    </citation>
    <scope>NUCLEOTIDE SEQUENCE [LARGE SCALE GENOMIC DNA]</scope>
    <source>
        <strain evidence="6 7">CECT 9026</strain>
    </source>
</reference>
<evidence type="ECO:0000313" key="6">
    <source>
        <dbReference type="EMBL" id="SIO93108.1"/>
    </source>
</evidence>
<organism evidence="6 7">
    <name type="scientific">Vibrio spartinae</name>
    <dbReference type="NCBI Taxonomy" id="1918945"/>
    <lineage>
        <taxon>Bacteria</taxon>
        <taxon>Pseudomonadati</taxon>
        <taxon>Pseudomonadota</taxon>
        <taxon>Gammaproteobacteria</taxon>
        <taxon>Vibrionales</taxon>
        <taxon>Vibrionaceae</taxon>
        <taxon>Vibrio</taxon>
    </lineage>
</organism>
<evidence type="ECO:0000313" key="7">
    <source>
        <dbReference type="Proteomes" id="UP000184774"/>
    </source>
</evidence>
<accession>A0A1N6M0Z0</accession>
<dbReference type="OrthoDB" id="6428303at2"/>
<dbReference type="RefSeq" id="WP_074371708.1">
    <property type="nucleotide sequence ID" value="NZ_AP024907.1"/>
</dbReference>
<dbReference type="InterPro" id="IPR038208">
    <property type="entry name" value="Tscrpt_reg_Crl_sf"/>
</dbReference>
<keyword evidence="1" id="KW-0963">Cytoplasm</keyword>
<evidence type="ECO:0000256" key="3">
    <source>
        <dbReference type="ARBA" id="ARBA00023159"/>
    </source>
</evidence>
<sequence length="130" mass="15284">MPELSKEPTFHRLNAAFKLLGPYLREEQYQSGTYQFDCLAVCVDDKKSPEVREFWGWWMSLSHSDEQRFEAKYAIGRYDHAGNWVLEEPQLQALAEVHRTQKAFHEKLETLLNEKFGYELATCDPLLVDK</sequence>
<dbReference type="Proteomes" id="UP000515264">
    <property type="component" value="Chromosome 1"/>
</dbReference>
<evidence type="ECO:0000256" key="1">
    <source>
        <dbReference type="ARBA" id="ARBA00022490"/>
    </source>
</evidence>
<proteinExistence type="predicted"/>
<keyword evidence="8" id="KW-1185">Reference proteome</keyword>
<dbReference type="Gene3D" id="3.30.310.230">
    <property type="entry name" value="Sigma factor-binding protein Crl monomer"/>
    <property type="match status" value="1"/>
</dbReference>
<evidence type="ECO:0000313" key="8">
    <source>
        <dbReference type="Proteomes" id="UP000515264"/>
    </source>
</evidence>
<dbReference type="Proteomes" id="UP000184774">
    <property type="component" value="Unassembled WGS sequence"/>
</dbReference>
<name>A0A1N6M0Z0_9VIBR</name>
<dbReference type="EMBL" id="CP046268">
    <property type="protein sequence ID" value="QMV15239.1"/>
    <property type="molecule type" value="Genomic_DNA"/>
</dbReference>
<keyword evidence="4" id="KW-0804">Transcription</keyword>
<evidence type="ECO:0000256" key="4">
    <source>
        <dbReference type="ARBA" id="ARBA00023163"/>
    </source>
</evidence>
<dbReference type="NCBIfam" id="NF008217">
    <property type="entry name" value="PRK10984.1"/>
    <property type="match status" value="1"/>
</dbReference>
<evidence type="ECO:0000256" key="2">
    <source>
        <dbReference type="ARBA" id="ARBA00023015"/>
    </source>
</evidence>
<reference evidence="5" key="2">
    <citation type="submission" date="2019-11" db="EMBL/GenBank/DDBJ databases">
        <authorList>
            <person name="January G."/>
            <person name="Bunk B."/>
        </authorList>
    </citation>
    <scope>NUCLEOTIDE SEQUENCE</scope>
    <source>
        <strain evidence="5">3.6</strain>
    </source>
</reference>
<gene>
    <name evidence="6" type="primary">crl</name>
    <name evidence="6" type="ORF">VSP9026_00757</name>
    <name evidence="5" type="ORF">Vspart_02533</name>
</gene>
<evidence type="ECO:0000313" key="5">
    <source>
        <dbReference type="EMBL" id="QMV15239.1"/>
    </source>
</evidence>
<protein>
    <submittedName>
        <fullName evidence="6">Sigma factor-binding protein Crl</fullName>
    </submittedName>
</protein>
<reference evidence="5 8" key="3">
    <citation type="journal article" date="2020" name="J. Nat. Prod.">
        <title>Genomics-Metabolomics Profiling Disclosed Marine Vibrio spartinae 3.6 as a Producer of a New Branched Side Chain Prodigiosin.</title>
        <authorList>
            <person name="Vitale G.A."/>
            <person name="Sciarretta M."/>
            <person name="Palma Esposito F."/>
            <person name="January G.G."/>
            <person name="Giaccio M."/>
            <person name="Bunk B."/>
            <person name="Sproer C."/>
            <person name="Bajerski F."/>
            <person name="Power D."/>
            <person name="Festa C."/>
            <person name="Monti M.C."/>
            <person name="D'Auria M.V."/>
            <person name="de Pascale D."/>
        </authorList>
    </citation>
    <scope>NUCLEOTIDE SEQUENCE [LARGE SCALE GENOMIC DNA]</scope>
    <source>
        <strain evidence="5 8">3.6</strain>
    </source>
</reference>
<dbReference type="Pfam" id="PF07417">
    <property type="entry name" value="Crl"/>
    <property type="match status" value="1"/>
</dbReference>
<dbReference type="AlphaFoldDB" id="A0A1N6M0Z0"/>
<keyword evidence="3" id="KW-0010">Activator</keyword>